<keyword evidence="3" id="KW-1185">Reference proteome</keyword>
<dbReference type="KEGG" id="enn:FRE64_00065"/>
<dbReference type="Gene3D" id="2.40.33.20">
    <property type="entry name" value="PK beta-barrel domain-like"/>
    <property type="match status" value="1"/>
</dbReference>
<dbReference type="Pfam" id="PF03473">
    <property type="entry name" value="MOSC"/>
    <property type="match status" value="1"/>
</dbReference>
<dbReference type="GO" id="GO:0003824">
    <property type="term" value="F:catalytic activity"/>
    <property type="evidence" value="ECO:0007669"/>
    <property type="project" value="InterPro"/>
</dbReference>
<dbReference type="EMBL" id="CP042326">
    <property type="protein sequence ID" value="QDZ38477.1"/>
    <property type="molecule type" value="Genomic_DNA"/>
</dbReference>
<dbReference type="RefSeq" id="WP_146294088.1">
    <property type="nucleotide sequence ID" value="NZ_CP042326.1"/>
</dbReference>
<gene>
    <name evidence="2" type="ORF">FRE64_00065</name>
</gene>
<protein>
    <submittedName>
        <fullName evidence="2">Sulfurase</fullName>
    </submittedName>
</protein>
<dbReference type="PANTHER" id="PTHR36930">
    <property type="entry name" value="METAL-SULFUR CLUSTER BIOSYNTHESIS PROTEINS YUAD-RELATED"/>
    <property type="match status" value="1"/>
</dbReference>
<name>A0A5B8NHW4_9CHRO</name>
<accession>A0A5B8NHW4</accession>
<dbReference type="GO" id="GO:0030170">
    <property type="term" value="F:pyridoxal phosphate binding"/>
    <property type="evidence" value="ECO:0007669"/>
    <property type="project" value="InterPro"/>
</dbReference>
<sequence>MAEKGQIEAIWIKRFKGGPMDAVSEAKMIRGQGLVGNADQGGRRQITIIDADAWEKVNTELGTRIDPWQRRANIMIWGIDLAHSRKRILRLGECRVRIFFEAKPCERMDEVYLGLKEALNQQWRGGVCAEVITGGIIRVRDNLSVGWEN</sequence>
<dbReference type="OrthoDB" id="1550913at2"/>
<dbReference type="GO" id="GO:0030151">
    <property type="term" value="F:molybdenum ion binding"/>
    <property type="evidence" value="ECO:0007669"/>
    <property type="project" value="InterPro"/>
</dbReference>
<dbReference type="PROSITE" id="PS51340">
    <property type="entry name" value="MOSC"/>
    <property type="match status" value="1"/>
</dbReference>
<dbReference type="AlphaFoldDB" id="A0A5B8NHW4"/>
<feature type="domain" description="MOSC" evidence="1">
    <location>
        <begin position="21"/>
        <end position="146"/>
    </location>
</feature>
<dbReference type="Proteomes" id="UP000318453">
    <property type="component" value="Chromosome"/>
</dbReference>
<dbReference type="SUPFAM" id="SSF50800">
    <property type="entry name" value="PK beta-barrel domain-like"/>
    <property type="match status" value="1"/>
</dbReference>
<proteinExistence type="predicted"/>
<evidence type="ECO:0000259" key="1">
    <source>
        <dbReference type="PROSITE" id="PS51340"/>
    </source>
</evidence>
<dbReference type="InterPro" id="IPR005302">
    <property type="entry name" value="MoCF_Sase_C"/>
</dbReference>
<reference evidence="2" key="1">
    <citation type="submission" date="2019-08" db="EMBL/GenBank/DDBJ databases">
        <title>Carotenoids and Carotenoid Binding Proteins in the Halophilic Cyanobacterium Euhalothece sp. ZM00.</title>
        <authorList>
            <person name="Cho S.M."/>
            <person name="Song J.Y."/>
            <person name="Park Y.-I."/>
        </authorList>
    </citation>
    <scope>NUCLEOTIDE SEQUENCE [LARGE SCALE GENOMIC DNA]</scope>
    <source>
        <strain evidence="2">Z-M001</strain>
    </source>
</reference>
<dbReference type="InterPro" id="IPR011037">
    <property type="entry name" value="Pyrv_Knase-like_insert_dom_sf"/>
</dbReference>
<evidence type="ECO:0000313" key="3">
    <source>
        <dbReference type="Proteomes" id="UP000318453"/>
    </source>
</evidence>
<evidence type="ECO:0000313" key="2">
    <source>
        <dbReference type="EMBL" id="QDZ38477.1"/>
    </source>
</evidence>
<dbReference type="InterPro" id="IPR052716">
    <property type="entry name" value="MOSC_domain"/>
</dbReference>
<dbReference type="PANTHER" id="PTHR36930:SF1">
    <property type="entry name" value="MOSC DOMAIN-CONTAINING PROTEIN"/>
    <property type="match status" value="1"/>
</dbReference>
<organism evidence="2 3">
    <name type="scientific">Euhalothece natronophila Z-M001</name>
    <dbReference type="NCBI Taxonomy" id="522448"/>
    <lineage>
        <taxon>Bacteria</taxon>
        <taxon>Bacillati</taxon>
        <taxon>Cyanobacteriota</taxon>
        <taxon>Cyanophyceae</taxon>
        <taxon>Oscillatoriophycideae</taxon>
        <taxon>Chroococcales</taxon>
        <taxon>Halothecacae</taxon>
        <taxon>Halothece cluster</taxon>
        <taxon>Euhalothece</taxon>
    </lineage>
</organism>